<comment type="subcellular location">
    <subcellularLocation>
        <location evidence="1 14">Cell outer membrane</location>
        <topology evidence="1 14">Multi-pass membrane protein</topology>
    </subcellularLocation>
</comment>
<evidence type="ECO:0000256" key="6">
    <source>
        <dbReference type="ARBA" id="ARBA00022692"/>
    </source>
</evidence>
<evidence type="ECO:0000259" key="17">
    <source>
        <dbReference type="Pfam" id="PF00593"/>
    </source>
</evidence>
<dbReference type="Gene3D" id="2.40.170.20">
    <property type="entry name" value="TonB-dependent receptor, beta-barrel domain"/>
    <property type="match status" value="1"/>
</dbReference>
<protein>
    <submittedName>
        <fullName evidence="19">TonB-dependent siderophore receptor</fullName>
    </submittedName>
</protein>
<evidence type="ECO:0000256" key="2">
    <source>
        <dbReference type="ARBA" id="ARBA00009810"/>
    </source>
</evidence>
<evidence type="ECO:0000313" key="19">
    <source>
        <dbReference type="EMBL" id="OZI34016.1"/>
    </source>
</evidence>
<dbReference type="NCBIfam" id="TIGR01783">
    <property type="entry name" value="TonB-siderophor"/>
    <property type="match status" value="1"/>
</dbReference>
<keyword evidence="3 14" id="KW-0813">Transport</keyword>
<comment type="similarity">
    <text evidence="2 14 15">Belongs to the TonB-dependent receptor family.</text>
</comment>
<evidence type="ECO:0000256" key="5">
    <source>
        <dbReference type="ARBA" id="ARBA00022496"/>
    </source>
</evidence>
<keyword evidence="7 16" id="KW-0732">Signal</keyword>
<keyword evidence="9" id="KW-0406">Ion transport</keyword>
<accession>A0A261S9K4</accession>
<dbReference type="AlphaFoldDB" id="A0A261S9K4"/>
<evidence type="ECO:0000256" key="1">
    <source>
        <dbReference type="ARBA" id="ARBA00004571"/>
    </source>
</evidence>
<dbReference type="FunFam" id="2.170.130.10:FF:000010">
    <property type="entry name" value="Ferripyoverdine receptor"/>
    <property type="match status" value="1"/>
</dbReference>
<evidence type="ECO:0000313" key="20">
    <source>
        <dbReference type="Proteomes" id="UP000216020"/>
    </source>
</evidence>
<keyword evidence="6 14" id="KW-0812">Transmembrane</keyword>
<keyword evidence="4 14" id="KW-1134">Transmembrane beta strand</keyword>
<dbReference type="SUPFAM" id="SSF56935">
    <property type="entry name" value="Porins"/>
    <property type="match status" value="1"/>
</dbReference>
<dbReference type="InterPro" id="IPR012910">
    <property type="entry name" value="Plug_dom"/>
</dbReference>
<dbReference type="Proteomes" id="UP000216020">
    <property type="component" value="Unassembled WGS sequence"/>
</dbReference>
<evidence type="ECO:0000256" key="8">
    <source>
        <dbReference type="ARBA" id="ARBA00023004"/>
    </source>
</evidence>
<gene>
    <name evidence="19" type="ORF">CAL29_10675</name>
</gene>
<dbReference type="InterPro" id="IPR000531">
    <property type="entry name" value="Beta-barrel_TonB"/>
</dbReference>
<dbReference type="PANTHER" id="PTHR32552">
    <property type="entry name" value="FERRICHROME IRON RECEPTOR-RELATED"/>
    <property type="match status" value="1"/>
</dbReference>
<evidence type="ECO:0000256" key="12">
    <source>
        <dbReference type="ARBA" id="ARBA00023170"/>
    </source>
</evidence>
<evidence type="ECO:0000256" key="4">
    <source>
        <dbReference type="ARBA" id="ARBA00022452"/>
    </source>
</evidence>
<keyword evidence="13 14" id="KW-0998">Cell outer membrane</keyword>
<sequence>MACAGLLLVIGPAFAQETAPRVAADKTGEDIAAPGGGDGNARATTGNAAASQVQSLPAVTVVGDTGGAAASSNSISKMALTPREVPQSLTVIPREQIQQQNLRAMEDVMWQAPGVVVQPYTNLTTNYYVRGLQVTSYEIDGVPVPLADTANAPVDMSAYDSVEILHGANGLLHGSGNPSATVNLVRKRPPREFSLSGSVSTGSWDSYRASVDIGGPFNEAGTARGLLGATYDRRGYAVDRVNRKSQSVYGITELDVAPGTLVTLGFQYDTTQSVPDMGGVPMAKDGSSLGLPRSAYLGADWQRFNWQTTRAFGSVQQQLGNGWKAKLSAEYQRMSSNLKYDTAYGAVDPATGAGASLMGAAYKFYHYDRSVDLNVQGPIELFGRKHELLFGLSYANADNEQFTGKLLSGTGVPVNVYTWDPGSVPEPAVSAYSLQSETDVTEKGAYAMGRFKLFDPLTLVLGGRLSWWDEDTLAAQYKPGRQFTPYGGLIWDFARDWSVYASYAAVFQPQTRYRYDGSLIDPVKGNTYEAGIKGELADGALDVGAALFRAALTNNAQVDPDHPCAGTACYYVNGGKVRSQGIELTAVGHITPYWNISGGYTFDTTKYVRDTTNSGAYATFNPKHMLRIWTNYALPWDGRRWSVGSGIQAQSAYTVASGNTTLRQGGYALVNLRVGYRIDKNWEAALNVNNVFDRKYYQSFSSAAWSNRYGDPANIAVSLRGVF</sequence>
<evidence type="ECO:0000256" key="11">
    <source>
        <dbReference type="ARBA" id="ARBA00023136"/>
    </source>
</evidence>
<dbReference type="GO" id="GO:0038023">
    <property type="term" value="F:signaling receptor activity"/>
    <property type="evidence" value="ECO:0007669"/>
    <property type="project" value="InterPro"/>
</dbReference>
<keyword evidence="10 15" id="KW-0798">TonB box</keyword>
<feature type="chain" id="PRO_5013011998" evidence="16">
    <location>
        <begin position="16"/>
        <end position="723"/>
    </location>
</feature>
<evidence type="ECO:0000256" key="13">
    <source>
        <dbReference type="ARBA" id="ARBA00023237"/>
    </source>
</evidence>
<reference evidence="20" key="1">
    <citation type="submission" date="2017-05" db="EMBL/GenBank/DDBJ databases">
        <title>Complete and WGS of Bordetella genogroups.</title>
        <authorList>
            <person name="Spilker T."/>
            <person name="Lipuma J."/>
        </authorList>
    </citation>
    <scope>NUCLEOTIDE SEQUENCE [LARGE SCALE GENOMIC DNA]</scope>
    <source>
        <strain evidence="20">AU16122</strain>
    </source>
</reference>
<feature type="domain" description="TonB-dependent receptor-like beta-barrel" evidence="17">
    <location>
        <begin position="295"/>
        <end position="691"/>
    </location>
</feature>
<name>A0A261S9K4_9BORD</name>
<keyword evidence="8" id="KW-0408">Iron</keyword>
<dbReference type="CDD" id="cd01347">
    <property type="entry name" value="ligand_gated_channel"/>
    <property type="match status" value="1"/>
</dbReference>
<dbReference type="PANTHER" id="PTHR32552:SF74">
    <property type="entry name" value="HYDROXAMATE SIDEROPHORE RECEPTOR FHUE"/>
    <property type="match status" value="1"/>
</dbReference>
<keyword evidence="11 14" id="KW-0472">Membrane</keyword>
<dbReference type="GO" id="GO:0015891">
    <property type="term" value="P:siderophore transport"/>
    <property type="evidence" value="ECO:0007669"/>
    <property type="project" value="InterPro"/>
</dbReference>
<keyword evidence="12 19" id="KW-0675">Receptor</keyword>
<dbReference type="InterPro" id="IPR037066">
    <property type="entry name" value="Plug_dom_sf"/>
</dbReference>
<organism evidence="19 20">
    <name type="scientific">Bordetella genomosp. 10</name>
    <dbReference type="NCBI Taxonomy" id="1416804"/>
    <lineage>
        <taxon>Bacteria</taxon>
        <taxon>Pseudomonadati</taxon>
        <taxon>Pseudomonadota</taxon>
        <taxon>Betaproteobacteria</taxon>
        <taxon>Burkholderiales</taxon>
        <taxon>Alcaligenaceae</taxon>
        <taxon>Bordetella</taxon>
    </lineage>
</organism>
<dbReference type="GO" id="GO:0015344">
    <property type="term" value="F:siderophore uptake transmembrane transporter activity"/>
    <property type="evidence" value="ECO:0007669"/>
    <property type="project" value="TreeGrafter"/>
</dbReference>
<evidence type="ECO:0000256" key="15">
    <source>
        <dbReference type="RuleBase" id="RU003357"/>
    </source>
</evidence>
<evidence type="ECO:0000256" key="10">
    <source>
        <dbReference type="ARBA" id="ARBA00023077"/>
    </source>
</evidence>
<feature type="signal peptide" evidence="16">
    <location>
        <begin position="1"/>
        <end position="15"/>
    </location>
</feature>
<feature type="domain" description="TonB-dependent receptor plug" evidence="18">
    <location>
        <begin position="82"/>
        <end position="180"/>
    </location>
</feature>
<dbReference type="EMBL" id="NEVM01000002">
    <property type="protein sequence ID" value="OZI34016.1"/>
    <property type="molecule type" value="Genomic_DNA"/>
</dbReference>
<evidence type="ECO:0000256" key="7">
    <source>
        <dbReference type="ARBA" id="ARBA00022729"/>
    </source>
</evidence>
<evidence type="ECO:0000256" key="3">
    <source>
        <dbReference type="ARBA" id="ARBA00022448"/>
    </source>
</evidence>
<comment type="caution">
    <text evidence="19">The sequence shown here is derived from an EMBL/GenBank/DDBJ whole genome shotgun (WGS) entry which is preliminary data.</text>
</comment>
<evidence type="ECO:0000256" key="9">
    <source>
        <dbReference type="ARBA" id="ARBA00023065"/>
    </source>
</evidence>
<proteinExistence type="inferred from homology"/>
<dbReference type="GO" id="GO:0009279">
    <property type="term" value="C:cell outer membrane"/>
    <property type="evidence" value="ECO:0007669"/>
    <property type="project" value="UniProtKB-SubCell"/>
</dbReference>
<keyword evidence="5" id="KW-0410">Iron transport</keyword>
<dbReference type="InterPro" id="IPR010105">
    <property type="entry name" value="TonB_sidphr_rcpt"/>
</dbReference>
<keyword evidence="20" id="KW-1185">Reference proteome</keyword>
<dbReference type="PROSITE" id="PS52016">
    <property type="entry name" value="TONB_DEPENDENT_REC_3"/>
    <property type="match status" value="1"/>
</dbReference>
<dbReference type="Pfam" id="PF07715">
    <property type="entry name" value="Plug"/>
    <property type="match status" value="1"/>
</dbReference>
<dbReference type="InterPro" id="IPR039426">
    <property type="entry name" value="TonB-dep_rcpt-like"/>
</dbReference>
<dbReference type="InterPro" id="IPR036942">
    <property type="entry name" value="Beta-barrel_TonB_sf"/>
</dbReference>
<evidence type="ECO:0000256" key="16">
    <source>
        <dbReference type="SAM" id="SignalP"/>
    </source>
</evidence>
<evidence type="ECO:0000256" key="14">
    <source>
        <dbReference type="PROSITE-ProRule" id="PRU01360"/>
    </source>
</evidence>
<dbReference type="Pfam" id="PF00593">
    <property type="entry name" value="TonB_dep_Rec_b-barrel"/>
    <property type="match status" value="1"/>
</dbReference>
<evidence type="ECO:0000259" key="18">
    <source>
        <dbReference type="Pfam" id="PF07715"/>
    </source>
</evidence>
<dbReference type="Gene3D" id="2.170.130.10">
    <property type="entry name" value="TonB-dependent receptor, plug domain"/>
    <property type="match status" value="1"/>
</dbReference>